<accession>A0A7J9SE94</accession>
<gene>
    <name evidence="7" type="ORF">H5V44_00050</name>
</gene>
<evidence type="ECO:0000313" key="8">
    <source>
        <dbReference type="Proteomes" id="UP000546257"/>
    </source>
</evidence>
<dbReference type="EMBL" id="JACKXD010000001">
    <property type="protein sequence ID" value="MBB6644713.1"/>
    <property type="molecule type" value="Genomic_DNA"/>
</dbReference>
<dbReference type="Gene3D" id="3.40.50.720">
    <property type="entry name" value="NAD(P)-binding Rossmann-like Domain"/>
    <property type="match status" value="2"/>
</dbReference>
<dbReference type="GO" id="GO:0016618">
    <property type="term" value="F:hydroxypyruvate reductase [NAD(P)H] activity"/>
    <property type="evidence" value="ECO:0007669"/>
    <property type="project" value="TreeGrafter"/>
</dbReference>
<proteinExistence type="inferred from homology"/>
<dbReference type="CDD" id="cd12172">
    <property type="entry name" value="PGDH_like_2"/>
    <property type="match status" value="1"/>
</dbReference>
<dbReference type="FunFam" id="3.40.50.720:FF:000203">
    <property type="entry name" value="D-3-phosphoglycerate dehydrogenase (SerA)"/>
    <property type="match status" value="1"/>
</dbReference>
<evidence type="ECO:0000256" key="3">
    <source>
        <dbReference type="ARBA" id="ARBA00023027"/>
    </source>
</evidence>
<dbReference type="AlphaFoldDB" id="A0A7J9SE94"/>
<dbReference type="InterPro" id="IPR006140">
    <property type="entry name" value="D-isomer_DH_NAD-bd"/>
</dbReference>
<dbReference type="GO" id="GO:0030267">
    <property type="term" value="F:glyoxylate reductase (NADPH) activity"/>
    <property type="evidence" value="ECO:0007669"/>
    <property type="project" value="TreeGrafter"/>
</dbReference>
<evidence type="ECO:0000256" key="1">
    <source>
        <dbReference type="ARBA" id="ARBA00005854"/>
    </source>
</evidence>
<dbReference type="Proteomes" id="UP000546257">
    <property type="component" value="Unassembled WGS sequence"/>
</dbReference>
<reference evidence="7 8" key="1">
    <citation type="submission" date="2020-08" db="EMBL/GenBank/DDBJ databases">
        <authorList>
            <person name="Seo M.-J."/>
        </authorList>
    </citation>
    <scope>NUCLEOTIDE SEQUENCE [LARGE SCALE GENOMIC DNA]</scope>
    <source>
        <strain evidence="7 8">MBLA0160</strain>
    </source>
</reference>
<sequence length="313" mass="33733">MSDYRVLVSCPLITDDIDQYADLFAEYNIAYDVANVDQQLSEDELLDIIDKYDGVLAGDDEFTRKVIAAGDRLKIIAKWGIGIDAIDTDAAADHGVAVENTPGAFNDEVADVVIGYAIMLTRQLHHIDRAVRNGDWICPRGVSLAGKTFGVVGVGNIGSTVAKRAHALGMNVLGNDVRPFPESLKSEIDIERVDRDELLDRSDIVSLNCALTPETRKMIGSEELDRIGETGYLINTSRGELVNQPALVDALDSGTIAGAALDVFETEPLPADDPLADFDNVILGSHNAQNTAEAVSRVNDRAVQNLIEGVVEG</sequence>
<evidence type="ECO:0000256" key="2">
    <source>
        <dbReference type="ARBA" id="ARBA00023002"/>
    </source>
</evidence>
<comment type="similarity">
    <text evidence="1 4">Belongs to the D-isomer specific 2-hydroxyacid dehydrogenase family.</text>
</comment>
<dbReference type="GO" id="GO:0005829">
    <property type="term" value="C:cytosol"/>
    <property type="evidence" value="ECO:0007669"/>
    <property type="project" value="TreeGrafter"/>
</dbReference>
<dbReference type="InterPro" id="IPR036291">
    <property type="entry name" value="NAD(P)-bd_dom_sf"/>
</dbReference>
<dbReference type="PANTHER" id="PTHR10996">
    <property type="entry name" value="2-HYDROXYACID DEHYDROGENASE-RELATED"/>
    <property type="match status" value="1"/>
</dbReference>
<name>A0A7J9SE94_9EURY</name>
<dbReference type="Pfam" id="PF00389">
    <property type="entry name" value="2-Hacid_dh"/>
    <property type="match status" value="1"/>
</dbReference>
<dbReference type="Pfam" id="PF02826">
    <property type="entry name" value="2-Hacid_dh_C"/>
    <property type="match status" value="1"/>
</dbReference>
<evidence type="ECO:0000313" key="7">
    <source>
        <dbReference type="EMBL" id="MBB6644713.1"/>
    </source>
</evidence>
<dbReference type="SUPFAM" id="SSF52283">
    <property type="entry name" value="Formate/glycerate dehydrogenase catalytic domain-like"/>
    <property type="match status" value="1"/>
</dbReference>
<evidence type="ECO:0000256" key="4">
    <source>
        <dbReference type="RuleBase" id="RU003719"/>
    </source>
</evidence>
<dbReference type="SUPFAM" id="SSF51735">
    <property type="entry name" value="NAD(P)-binding Rossmann-fold domains"/>
    <property type="match status" value="1"/>
</dbReference>
<dbReference type="GO" id="GO:0051287">
    <property type="term" value="F:NAD binding"/>
    <property type="evidence" value="ECO:0007669"/>
    <property type="project" value="InterPro"/>
</dbReference>
<feature type="domain" description="D-isomer specific 2-hydroxyacid dehydrogenase NAD-binding" evidence="6">
    <location>
        <begin position="115"/>
        <end position="288"/>
    </location>
</feature>
<keyword evidence="2 4" id="KW-0560">Oxidoreductase</keyword>
<evidence type="ECO:0000259" key="6">
    <source>
        <dbReference type="Pfam" id="PF02826"/>
    </source>
</evidence>
<evidence type="ECO:0000259" key="5">
    <source>
        <dbReference type="Pfam" id="PF00389"/>
    </source>
</evidence>
<dbReference type="InterPro" id="IPR050223">
    <property type="entry name" value="D-isomer_2-hydroxyacid_DH"/>
</dbReference>
<dbReference type="InterPro" id="IPR006139">
    <property type="entry name" value="D-isomer_2_OHA_DH_cat_dom"/>
</dbReference>
<protein>
    <submittedName>
        <fullName evidence="7">Phosphoglycerate dehydrogenase</fullName>
    </submittedName>
</protein>
<keyword evidence="3" id="KW-0520">NAD</keyword>
<dbReference type="PANTHER" id="PTHR10996:SF283">
    <property type="entry name" value="GLYOXYLATE_HYDROXYPYRUVATE REDUCTASE B"/>
    <property type="match status" value="1"/>
</dbReference>
<feature type="domain" description="D-isomer specific 2-hydroxyacid dehydrogenase catalytic" evidence="5">
    <location>
        <begin position="13"/>
        <end position="309"/>
    </location>
</feature>
<organism evidence="7 8">
    <name type="scientific">Halobellus ruber</name>
    <dbReference type="NCBI Taxonomy" id="2761102"/>
    <lineage>
        <taxon>Archaea</taxon>
        <taxon>Methanobacteriati</taxon>
        <taxon>Methanobacteriota</taxon>
        <taxon>Stenosarchaea group</taxon>
        <taxon>Halobacteria</taxon>
        <taxon>Halobacteriales</taxon>
        <taxon>Haloferacaceae</taxon>
        <taxon>Halobellus</taxon>
    </lineage>
</organism>
<comment type="caution">
    <text evidence="7">The sequence shown here is derived from an EMBL/GenBank/DDBJ whole genome shotgun (WGS) entry which is preliminary data.</text>
</comment>
<keyword evidence="8" id="KW-1185">Reference proteome</keyword>